<dbReference type="Gene3D" id="3.20.20.80">
    <property type="entry name" value="Glycosidases"/>
    <property type="match status" value="1"/>
</dbReference>
<dbReference type="InterPro" id="IPR017853">
    <property type="entry name" value="GH"/>
</dbReference>
<comment type="catalytic activity">
    <reaction evidence="1">
        <text>Hydrolysis of terminal, non-reducing beta-D-glucosyl residues with release of beta-D-glucose.</text>
        <dbReference type="EC" id="3.2.1.21"/>
    </reaction>
</comment>
<dbReference type="Pfam" id="PF24539">
    <property type="entry name" value="DUF7600"/>
    <property type="match status" value="1"/>
</dbReference>
<dbReference type="SUPFAM" id="SSF81383">
    <property type="entry name" value="F-box domain"/>
    <property type="match status" value="1"/>
</dbReference>
<proteinExistence type="inferred from homology"/>
<evidence type="ECO:0000256" key="5">
    <source>
        <dbReference type="ARBA" id="ARBA00023295"/>
    </source>
</evidence>
<sequence>MPSLPSDFKLGFATASYQIEGAVAEDGRGPSIWDVFCHLDPTRTKGANGDVACDHYHRLEEDLDLMKQYGSDMYRFSLSWSRIIPLGGRNDPVNEAGIAFYNRVIDGCLARGITPWVTLYHWDLPQALHDRYSGWLDVEESQKDFEKYARLCYERFGDRVKHWITLNEPWIVSIFGYATGGNAPGRSSINPQATEGDTATEPWIVGKALIMSHARAVAAYNQDFRASQKGQIGISLNGDYYEPWDSSNPRDSEAAERRMQFHIGWFANPIFLGKDYPQCMRDQLKDRLPNFSSDDMALLRSAESDFYGMNYYTSQFARHKSSPAPSTDYVGNLDELQSNKAGEPVGLESGLHWLRSCPDMFRKHLTRVHRLYGKPIIITENGCPCPGEDKMTREESVQDNYRIQYFEDHLDAIGKAVSEDGAAVDGYFAWSLMDNLEWSDGIPSYDERRLGWRKEIRAVRSEQGRSSMSLTGIGVLIFPAIFASFDVNVSYMDQQRDLKAARLGYTSCSKSWVFAFHDACWKILLVQITALMGRPQEPQRVAEHLFNLIFCLPWDHDRQSSSTHDFGGALQFWTRWPMTAPVLPGSPGPEAWAFLFADPCAFGITPSAIPFLDTTNSPSALVKAYGDCFSRIPLEINHLLFSLLESSDLSSFRLSCRTAASLAKPNHLPESFWASRFAVDKEMGFFSLSIGYDGTLPPISNTDWRALYFNIKHSLRNRTDTGGVRNRRRIWHSIRHLTQCLVPMLNQDLDLRTDGCIGPELTLQGHVPGQRARGNTRQDDIISNPFSSKINAYRVLTRAKGRHDYARANGTGISVFGTQCLVFPPADTQDASTHIAVSFIRFDCTDYVGGIRIFNQHGELSRVGLIIPSSEIRITKQGFLTGIQVATSVCGVVGLGFQYRDESDYLCLKTVGRVGNLRDEMGIEMLEPQPGYRLSGIILGFDIQACKVVCVQLLEQGLDANWRNFCQAGGAPSCCQDIAEKSPSYNPRGITSPEMKQGLFPDKCCVGRRFE</sequence>
<dbReference type="InterPro" id="IPR056021">
    <property type="entry name" value="DUF7600"/>
</dbReference>
<comment type="caution">
    <text evidence="8">The sequence shown here is derived from an EMBL/GenBank/DDBJ whole genome shotgun (WGS) entry which is preliminary data.</text>
</comment>
<dbReference type="Proteomes" id="UP000554235">
    <property type="component" value="Unassembled WGS sequence"/>
</dbReference>
<dbReference type="GO" id="GO:0080079">
    <property type="term" value="F:cellobiose glucosidase activity"/>
    <property type="evidence" value="ECO:0007669"/>
    <property type="project" value="UniProtKB-ARBA"/>
</dbReference>
<dbReference type="PANTHER" id="PTHR10353">
    <property type="entry name" value="GLYCOSYL HYDROLASE"/>
    <property type="match status" value="1"/>
</dbReference>
<keyword evidence="5" id="KW-0326">Glycosidase</keyword>
<evidence type="ECO:0000256" key="2">
    <source>
        <dbReference type="ARBA" id="ARBA00010838"/>
    </source>
</evidence>
<reference evidence="8 9" key="1">
    <citation type="submission" date="2020-01" db="EMBL/GenBank/DDBJ databases">
        <title>Identification and distribution of gene clusters putatively required for synthesis of sphingolipid metabolism inhibitors in phylogenetically diverse species of the filamentous fungus Fusarium.</title>
        <authorList>
            <person name="Kim H.-S."/>
            <person name="Busman M."/>
            <person name="Brown D.W."/>
            <person name="Divon H."/>
            <person name="Uhlig S."/>
            <person name="Proctor R.H."/>
        </authorList>
    </citation>
    <scope>NUCLEOTIDE SEQUENCE [LARGE SCALE GENOMIC DNA]</scope>
    <source>
        <strain evidence="8 9">NRRL 20459</strain>
    </source>
</reference>
<dbReference type="InterPro" id="IPR001360">
    <property type="entry name" value="Glyco_hydro_1"/>
</dbReference>
<dbReference type="PRINTS" id="PR00131">
    <property type="entry name" value="GLHYDRLASE1"/>
</dbReference>
<evidence type="ECO:0000259" key="7">
    <source>
        <dbReference type="Pfam" id="PF24539"/>
    </source>
</evidence>
<dbReference type="PANTHER" id="PTHR10353:SF36">
    <property type="entry name" value="LP05116P"/>
    <property type="match status" value="1"/>
</dbReference>
<keyword evidence="9" id="KW-1185">Reference proteome</keyword>
<evidence type="ECO:0000313" key="9">
    <source>
        <dbReference type="Proteomes" id="UP000554235"/>
    </source>
</evidence>
<dbReference type="GO" id="GO:0030245">
    <property type="term" value="P:cellulose catabolic process"/>
    <property type="evidence" value="ECO:0007669"/>
    <property type="project" value="UniProtKB-ARBA"/>
</dbReference>
<dbReference type="InterPro" id="IPR036047">
    <property type="entry name" value="F-box-like_dom_sf"/>
</dbReference>
<dbReference type="Pfam" id="PF00232">
    <property type="entry name" value="Glyco_hydro_1"/>
    <property type="match status" value="1"/>
</dbReference>
<evidence type="ECO:0000256" key="4">
    <source>
        <dbReference type="ARBA" id="ARBA00022801"/>
    </source>
</evidence>
<feature type="domain" description="DUF7600" evidence="7">
    <location>
        <begin position="818"/>
        <end position="902"/>
    </location>
</feature>
<keyword evidence="4" id="KW-0378">Hydrolase</keyword>
<accession>A0A8H4PBI6</accession>
<gene>
    <name evidence="8" type="ORF">FALBO_9927</name>
</gene>
<organism evidence="8 9">
    <name type="scientific">Fusarium albosuccineum</name>
    <dbReference type="NCBI Taxonomy" id="1237068"/>
    <lineage>
        <taxon>Eukaryota</taxon>
        <taxon>Fungi</taxon>
        <taxon>Dikarya</taxon>
        <taxon>Ascomycota</taxon>
        <taxon>Pezizomycotina</taxon>
        <taxon>Sordariomycetes</taxon>
        <taxon>Hypocreomycetidae</taxon>
        <taxon>Hypocreales</taxon>
        <taxon>Nectriaceae</taxon>
        <taxon>Fusarium</taxon>
        <taxon>Fusarium decemcellulare species complex</taxon>
    </lineage>
</organism>
<protein>
    <recommendedName>
        <fullName evidence="3">beta-glucosidase</fullName>
        <ecNumber evidence="3">3.2.1.21</ecNumber>
    </recommendedName>
</protein>
<dbReference type="SUPFAM" id="SSF51445">
    <property type="entry name" value="(Trans)glycosidases"/>
    <property type="match status" value="1"/>
</dbReference>
<comment type="similarity">
    <text evidence="2">Belongs to the glycosyl hydrolase 1 family.</text>
</comment>
<dbReference type="EC" id="3.2.1.21" evidence="3"/>
<dbReference type="FunFam" id="3.20.20.80:FF:000011">
    <property type="entry name" value="Cytosolic beta-glucosidase"/>
    <property type="match status" value="1"/>
</dbReference>
<evidence type="ECO:0000256" key="3">
    <source>
        <dbReference type="ARBA" id="ARBA00012744"/>
    </source>
</evidence>
<name>A0A8H4PBI6_9HYPO</name>
<evidence type="ECO:0000256" key="1">
    <source>
        <dbReference type="ARBA" id="ARBA00000448"/>
    </source>
</evidence>
<dbReference type="OrthoDB" id="65569at2759"/>
<evidence type="ECO:0000256" key="6">
    <source>
        <dbReference type="ARBA" id="ARBA00056775"/>
    </source>
</evidence>
<dbReference type="AlphaFoldDB" id="A0A8H4PBI6"/>
<comment type="function">
    <text evidence="6">Plays an important role in cellulose degradation. Shows hydrolytic activity against several glycosidic compounds.</text>
</comment>
<dbReference type="EMBL" id="JAADYS010001401">
    <property type="protein sequence ID" value="KAF4463246.1"/>
    <property type="molecule type" value="Genomic_DNA"/>
</dbReference>
<evidence type="ECO:0000313" key="8">
    <source>
        <dbReference type="EMBL" id="KAF4463246.1"/>
    </source>
</evidence>